<feature type="compositionally biased region" description="Basic and acidic residues" evidence="1">
    <location>
        <begin position="14"/>
        <end position="23"/>
    </location>
</feature>
<proteinExistence type="predicted"/>
<dbReference type="AlphaFoldDB" id="A0A9N7VG57"/>
<evidence type="ECO:0000313" key="2">
    <source>
        <dbReference type="EMBL" id="CAB1452152.1"/>
    </source>
</evidence>
<feature type="region of interest" description="Disordered" evidence="1">
    <location>
        <begin position="1"/>
        <end position="57"/>
    </location>
</feature>
<feature type="compositionally biased region" description="Basic and acidic residues" evidence="1">
    <location>
        <begin position="35"/>
        <end position="45"/>
    </location>
</feature>
<gene>
    <name evidence="2" type="ORF">PLEPLA_LOCUS39891</name>
</gene>
<keyword evidence="3" id="KW-1185">Reference proteome</keyword>
<sequence>MSTFDTGRCADFFQQRRQDESPSRSRRASSASEGQHPEVREKLVEQRCPGKKPTATLTPAFVRPRGAAFSQEVVETYSWLRPDELIRVRSSSRMWCAPRGEGVVAQTLDVRFKRSGSRRTEPNFGNKANFFGGRITRIERDPRRNDGHLVNR</sequence>
<protein>
    <submittedName>
        <fullName evidence="2">Uncharacterized protein</fullName>
    </submittedName>
</protein>
<dbReference type="EMBL" id="CADEAL010004118">
    <property type="protein sequence ID" value="CAB1452152.1"/>
    <property type="molecule type" value="Genomic_DNA"/>
</dbReference>
<organism evidence="2 3">
    <name type="scientific">Pleuronectes platessa</name>
    <name type="common">European plaice</name>
    <dbReference type="NCBI Taxonomy" id="8262"/>
    <lineage>
        <taxon>Eukaryota</taxon>
        <taxon>Metazoa</taxon>
        <taxon>Chordata</taxon>
        <taxon>Craniata</taxon>
        <taxon>Vertebrata</taxon>
        <taxon>Euteleostomi</taxon>
        <taxon>Actinopterygii</taxon>
        <taxon>Neopterygii</taxon>
        <taxon>Teleostei</taxon>
        <taxon>Neoteleostei</taxon>
        <taxon>Acanthomorphata</taxon>
        <taxon>Carangaria</taxon>
        <taxon>Pleuronectiformes</taxon>
        <taxon>Pleuronectoidei</taxon>
        <taxon>Pleuronectidae</taxon>
        <taxon>Pleuronectes</taxon>
    </lineage>
</organism>
<accession>A0A9N7VG57</accession>
<comment type="caution">
    <text evidence="2">The sequence shown here is derived from an EMBL/GenBank/DDBJ whole genome shotgun (WGS) entry which is preliminary data.</text>
</comment>
<evidence type="ECO:0000256" key="1">
    <source>
        <dbReference type="SAM" id="MobiDB-lite"/>
    </source>
</evidence>
<name>A0A9N7VG57_PLEPL</name>
<evidence type="ECO:0000313" key="3">
    <source>
        <dbReference type="Proteomes" id="UP001153269"/>
    </source>
</evidence>
<dbReference type="Proteomes" id="UP001153269">
    <property type="component" value="Unassembled WGS sequence"/>
</dbReference>
<reference evidence="2" key="1">
    <citation type="submission" date="2020-03" db="EMBL/GenBank/DDBJ databases">
        <authorList>
            <person name="Weist P."/>
        </authorList>
    </citation>
    <scope>NUCLEOTIDE SEQUENCE</scope>
</reference>